<feature type="domain" description="MoaB/Mog" evidence="14">
    <location>
        <begin position="182"/>
        <end position="320"/>
    </location>
</feature>
<dbReference type="Pfam" id="PF03454">
    <property type="entry name" value="MoeA_C"/>
    <property type="match status" value="1"/>
</dbReference>
<accession>A0A239AU92</accession>
<evidence type="ECO:0000256" key="4">
    <source>
        <dbReference type="ARBA" id="ARBA00010763"/>
    </source>
</evidence>
<dbReference type="FunFam" id="2.170.190.11:FF:000001">
    <property type="entry name" value="Molybdopterin molybdenumtransferase"/>
    <property type="match status" value="1"/>
</dbReference>
<dbReference type="InterPro" id="IPR005110">
    <property type="entry name" value="MoeA_linker/N"/>
</dbReference>
<evidence type="ECO:0000256" key="13">
    <source>
        <dbReference type="RuleBase" id="RU365090"/>
    </source>
</evidence>
<evidence type="ECO:0000256" key="6">
    <source>
        <dbReference type="ARBA" id="ARBA00021108"/>
    </source>
</evidence>
<keyword evidence="8 13" id="KW-0808">Transferase</keyword>
<dbReference type="InterPro" id="IPR036135">
    <property type="entry name" value="MoeA_linker/N_sf"/>
</dbReference>
<comment type="pathway">
    <text evidence="3 13">Cofactor biosynthesis; molybdopterin biosynthesis.</text>
</comment>
<dbReference type="EMBL" id="FZOJ01000002">
    <property type="protein sequence ID" value="SNR99266.1"/>
    <property type="molecule type" value="Genomic_DNA"/>
</dbReference>
<keyword evidence="9 13" id="KW-0479">Metal-binding</keyword>
<dbReference type="InterPro" id="IPR036688">
    <property type="entry name" value="MoeA_C_domain_IV_sf"/>
</dbReference>
<dbReference type="InterPro" id="IPR001453">
    <property type="entry name" value="MoaB/Mog_dom"/>
</dbReference>
<keyword evidence="7 13" id="KW-0500">Molybdenum</keyword>
<dbReference type="InterPro" id="IPR005111">
    <property type="entry name" value="MoeA_C_domain_IV"/>
</dbReference>
<evidence type="ECO:0000256" key="8">
    <source>
        <dbReference type="ARBA" id="ARBA00022679"/>
    </source>
</evidence>
<protein>
    <recommendedName>
        <fullName evidence="6 13">Molybdopterin molybdenumtransferase</fullName>
        <ecNumber evidence="5 13">2.10.1.1</ecNumber>
    </recommendedName>
</protein>
<reference evidence="15 16" key="1">
    <citation type="submission" date="2017-06" db="EMBL/GenBank/DDBJ databases">
        <authorList>
            <person name="Kim H.J."/>
            <person name="Triplett B.A."/>
        </authorList>
    </citation>
    <scope>NUCLEOTIDE SEQUENCE [LARGE SCALE GENOMIC DNA]</scope>
    <source>
        <strain evidence="15 16">SCA</strain>
    </source>
</reference>
<dbReference type="AlphaFoldDB" id="A0A239AU92"/>
<comment type="similarity">
    <text evidence="4 13">Belongs to the MoeA family.</text>
</comment>
<evidence type="ECO:0000259" key="14">
    <source>
        <dbReference type="SMART" id="SM00852"/>
    </source>
</evidence>
<dbReference type="OrthoDB" id="9804758at2"/>
<dbReference type="Gene3D" id="3.90.105.10">
    <property type="entry name" value="Molybdopterin biosynthesis moea protein, domain 2"/>
    <property type="match status" value="1"/>
</dbReference>
<dbReference type="InterPro" id="IPR038987">
    <property type="entry name" value="MoeA-like"/>
</dbReference>
<evidence type="ECO:0000256" key="12">
    <source>
        <dbReference type="ARBA" id="ARBA00047317"/>
    </source>
</evidence>
<dbReference type="GO" id="GO:0046872">
    <property type="term" value="F:metal ion binding"/>
    <property type="evidence" value="ECO:0007669"/>
    <property type="project" value="UniProtKB-UniRule"/>
</dbReference>
<sequence length="411" mass="44985">MRINITLEEALEVLLKESTITEAVHVPLLDAQGSVLAEDIVSDMNMPPFKKSPLDGYAVRAEDTKGASKDRPIILKVIDFVPAGYISDKQLGKGEAIRIMTGAKIPEGADVVVRFEDTEYTEETVTIYQAYSAGTNIVRIGEDMEKGDIVLQKGTVIDAPEIGILATLGKGYVEVCRKPRVAILSTGDELLDIQQPLIDGKIRNSNSYTIAAQIKKLGAKPLMLGICSDDIEAITGKLKSALTWADIVITTGGVSVGDHDLAKEAFQEVGGEMLFWRVRMKPGTPIAVAKKEDKLILGLSGNPAAAYITFEQFVRPIILKKMGRTKYQLMEVKSILKSDFTKVSNQNRFVRGNTYYRDGKYYTKLPGKHSSGVLTSLSGINSLFYIKAATGPYKKGDEITVQLLNHPEVLK</sequence>
<evidence type="ECO:0000256" key="11">
    <source>
        <dbReference type="ARBA" id="ARBA00023150"/>
    </source>
</evidence>
<evidence type="ECO:0000256" key="10">
    <source>
        <dbReference type="ARBA" id="ARBA00022842"/>
    </source>
</evidence>
<keyword evidence="16" id="KW-1185">Reference proteome</keyword>
<name>A0A239AU92_9FIRM</name>
<dbReference type="CDD" id="cd00887">
    <property type="entry name" value="MoeA"/>
    <property type="match status" value="1"/>
</dbReference>
<dbReference type="FunFam" id="3.40.980.10:FF:000004">
    <property type="entry name" value="Molybdopterin molybdenumtransferase"/>
    <property type="match status" value="1"/>
</dbReference>
<dbReference type="SMART" id="SM00852">
    <property type="entry name" value="MoCF_biosynth"/>
    <property type="match status" value="1"/>
</dbReference>
<dbReference type="GO" id="GO:0061599">
    <property type="term" value="F:molybdopterin molybdotransferase activity"/>
    <property type="evidence" value="ECO:0007669"/>
    <property type="project" value="UniProtKB-UniRule"/>
</dbReference>
<gene>
    <name evidence="15" type="ORF">SAMN05446037_1002272</name>
</gene>
<evidence type="ECO:0000256" key="9">
    <source>
        <dbReference type="ARBA" id="ARBA00022723"/>
    </source>
</evidence>
<dbReference type="InterPro" id="IPR036425">
    <property type="entry name" value="MoaB/Mog-like_dom_sf"/>
</dbReference>
<dbReference type="Pfam" id="PF00994">
    <property type="entry name" value="MoCF_biosynth"/>
    <property type="match status" value="1"/>
</dbReference>
<evidence type="ECO:0000256" key="5">
    <source>
        <dbReference type="ARBA" id="ARBA00013269"/>
    </source>
</evidence>
<organism evidence="15 16">
    <name type="scientific">Anaerovirgula multivorans</name>
    <dbReference type="NCBI Taxonomy" id="312168"/>
    <lineage>
        <taxon>Bacteria</taxon>
        <taxon>Bacillati</taxon>
        <taxon>Bacillota</taxon>
        <taxon>Clostridia</taxon>
        <taxon>Peptostreptococcales</taxon>
        <taxon>Natronincolaceae</taxon>
        <taxon>Anaerovirgula</taxon>
    </lineage>
</organism>
<dbReference type="PANTHER" id="PTHR10192">
    <property type="entry name" value="MOLYBDOPTERIN BIOSYNTHESIS PROTEIN"/>
    <property type="match status" value="1"/>
</dbReference>
<evidence type="ECO:0000256" key="2">
    <source>
        <dbReference type="ARBA" id="ARBA00002901"/>
    </source>
</evidence>
<dbReference type="Gene3D" id="3.40.980.10">
    <property type="entry name" value="MoaB/Mog-like domain"/>
    <property type="match status" value="1"/>
</dbReference>
<comment type="catalytic activity">
    <reaction evidence="12">
        <text>adenylyl-molybdopterin + molybdate = Mo-molybdopterin + AMP + H(+)</text>
        <dbReference type="Rhea" id="RHEA:35047"/>
        <dbReference type="ChEBI" id="CHEBI:15378"/>
        <dbReference type="ChEBI" id="CHEBI:36264"/>
        <dbReference type="ChEBI" id="CHEBI:62727"/>
        <dbReference type="ChEBI" id="CHEBI:71302"/>
        <dbReference type="ChEBI" id="CHEBI:456215"/>
        <dbReference type="EC" id="2.10.1.1"/>
    </reaction>
</comment>
<dbReference type="UniPathway" id="UPA00344"/>
<dbReference type="RefSeq" id="WP_089281451.1">
    <property type="nucleotide sequence ID" value="NZ_FZOJ01000002.1"/>
</dbReference>
<evidence type="ECO:0000256" key="1">
    <source>
        <dbReference type="ARBA" id="ARBA00001946"/>
    </source>
</evidence>
<evidence type="ECO:0000313" key="16">
    <source>
        <dbReference type="Proteomes" id="UP000198304"/>
    </source>
</evidence>
<dbReference type="SUPFAM" id="SSF63867">
    <property type="entry name" value="MoeA C-terminal domain-like"/>
    <property type="match status" value="1"/>
</dbReference>
<dbReference type="Gene3D" id="2.40.340.10">
    <property type="entry name" value="MoeA, C-terminal, domain IV"/>
    <property type="match status" value="1"/>
</dbReference>
<dbReference type="Gene3D" id="2.170.190.11">
    <property type="entry name" value="Molybdopterin biosynthesis moea protein, domain 3"/>
    <property type="match status" value="1"/>
</dbReference>
<dbReference type="PANTHER" id="PTHR10192:SF5">
    <property type="entry name" value="GEPHYRIN"/>
    <property type="match status" value="1"/>
</dbReference>
<keyword evidence="11 13" id="KW-0501">Molybdenum cofactor biosynthesis</keyword>
<evidence type="ECO:0000313" key="15">
    <source>
        <dbReference type="EMBL" id="SNR99266.1"/>
    </source>
</evidence>
<proteinExistence type="inferred from homology"/>
<evidence type="ECO:0000256" key="7">
    <source>
        <dbReference type="ARBA" id="ARBA00022505"/>
    </source>
</evidence>
<dbReference type="GO" id="GO:0006777">
    <property type="term" value="P:Mo-molybdopterin cofactor biosynthetic process"/>
    <property type="evidence" value="ECO:0007669"/>
    <property type="project" value="UniProtKB-UniRule"/>
</dbReference>
<dbReference type="NCBIfam" id="TIGR00177">
    <property type="entry name" value="molyb_syn"/>
    <property type="match status" value="1"/>
</dbReference>
<evidence type="ECO:0000256" key="3">
    <source>
        <dbReference type="ARBA" id="ARBA00005046"/>
    </source>
</evidence>
<dbReference type="NCBIfam" id="NF045515">
    <property type="entry name" value="Glp_gephyrin"/>
    <property type="match status" value="1"/>
</dbReference>
<comment type="cofactor">
    <cofactor evidence="1 13">
        <name>Mg(2+)</name>
        <dbReference type="ChEBI" id="CHEBI:18420"/>
    </cofactor>
</comment>
<dbReference type="Pfam" id="PF03453">
    <property type="entry name" value="MoeA_N"/>
    <property type="match status" value="1"/>
</dbReference>
<keyword evidence="10 13" id="KW-0460">Magnesium</keyword>
<dbReference type="SUPFAM" id="SSF53218">
    <property type="entry name" value="Molybdenum cofactor biosynthesis proteins"/>
    <property type="match status" value="1"/>
</dbReference>
<dbReference type="SUPFAM" id="SSF63882">
    <property type="entry name" value="MoeA N-terminal region -like"/>
    <property type="match status" value="1"/>
</dbReference>
<dbReference type="GO" id="GO:0005829">
    <property type="term" value="C:cytosol"/>
    <property type="evidence" value="ECO:0007669"/>
    <property type="project" value="TreeGrafter"/>
</dbReference>
<dbReference type="Proteomes" id="UP000198304">
    <property type="component" value="Unassembled WGS sequence"/>
</dbReference>
<comment type="function">
    <text evidence="2 13">Catalyzes the insertion of molybdate into adenylated molybdopterin with the concomitant release of AMP.</text>
</comment>
<dbReference type="EC" id="2.10.1.1" evidence="5 13"/>